<dbReference type="Pfam" id="PF14322">
    <property type="entry name" value="SusD-like_3"/>
    <property type="match status" value="1"/>
</dbReference>
<reference evidence="9" key="2">
    <citation type="submission" date="2020-09" db="EMBL/GenBank/DDBJ databases">
        <authorList>
            <person name="Sun Q."/>
            <person name="Zhou Y."/>
        </authorList>
    </citation>
    <scope>NUCLEOTIDE SEQUENCE</scope>
    <source>
        <strain evidence="9">CGMCC 1.15290</strain>
    </source>
</reference>
<evidence type="ECO:0000256" key="1">
    <source>
        <dbReference type="ARBA" id="ARBA00004442"/>
    </source>
</evidence>
<dbReference type="EMBL" id="BMIB01000003">
    <property type="protein sequence ID" value="GGH69882.1"/>
    <property type="molecule type" value="Genomic_DNA"/>
</dbReference>
<comment type="subcellular location">
    <subcellularLocation>
        <location evidence="1">Cell outer membrane</location>
    </subcellularLocation>
</comment>
<evidence type="ECO:0000256" key="2">
    <source>
        <dbReference type="ARBA" id="ARBA00006275"/>
    </source>
</evidence>
<keyword evidence="3 6" id="KW-0732">Signal</keyword>
<reference evidence="9" key="1">
    <citation type="journal article" date="2014" name="Int. J. Syst. Evol. Microbiol.">
        <title>Complete genome sequence of Corynebacterium casei LMG S-19264T (=DSM 44701T), isolated from a smear-ripened cheese.</title>
        <authorList>
            <consortium name="US DOE Joint Genome Institute (JGI-PGF)"/>
            <person name="Walter F."/>
            <person name="Albersmeier A."/>
            <person name="Kalinowski J."/>
            <person name="Ruckert C."/>
        </authorList>
    </citation>
    <scope>NUCLEOTIDE SEQUENCE</scope>
    <source>
        <strain evidence="9">CGMCC 1.15290</strain>
    </source>
</reference>
<keyword evidence="5" id="KW-0998">Cell outer membrane</keyword>
<keyword evidence="4" id="KW-0472">Membrane</keyword>
<comment type="caution">
    <text evidence="9">The sequence shown here is derived from an EMBL/GenBank/DDBJ whole genome shotgun (WGS) entry which is preliminary data.</text>
</comment>
<evidence type="ECO:0000256" key="6">
    <source>
        <dbReference type="SAM" id="SignalP"/>
    </source>
</evidence>
<feature type="chain" id="PRO_5037825569" evidence="6">
    <location>
        <begin position="22"/>
        <end position="447"/>
    </location>
</feature>
<dbReference type="GO" id="GO:0009279">
    <property type="term" value="C:cell outer membrane"/>
    <property type="evidence" value="ECO:0007669"/>
    <property type="project" value="UniProtKB-SubCell"/>
</dbReference>
<dbReference type="InterPro" id="IPR012944">
    <property type="entry name" value="SusD_RagB_dom"/>
</dbReference>
<comment type="similarity">
    <text evidence="2">Belongs to the SusD family.</text>
</comment>
<dbReference type="InterPro" id="IPR033985">
    <property type="entry name" value="SusD-like_N"/>
</dbReference>
<evidence type="ECO:0000256" key="3">
    <source>
        <dbReference type="ARBA" id="ARBA00022729"/>
    </source>
</evidence>
<evidence type="ECO:0000259" key="8">
    <source>
        <dbReference type="Pfam" id="PF14322"/>
    </source>
</evidence>
<dbReference type="InterPro" id="IPR011990">
    <property type="entry name" value="TPR-like_helical_dom_sf"/>
</dbReference>
<sequence length="447" mass="49299">MKKNILSIAVLLMAVCSSCSKQLDGIRPKDQIPQEALNSNDINTLRVGMYSQMENVLFTFWFDFDIKAGNLKGGPGFTMSSDYVNMSPSDAAIATMWQTAFLALNKINFLLETIDNNPQPASFATIKGEALYFRALVYYHLAARWGGMPLLTKRTYDVVQRSTEETTWDLIKADLTSAEKLVANYSDRFYVSTQAVQALAARVYLATKDNANAIAYADKVLSYTTSGFTLSADATAYASQFVAGSTARELIFALANNTAANPHLFYQQVNDIDGSWGYSPASDQYTTLFADNEAAAGDKRKAATFSADNNRIIKFPNGISGQQLVSTTSAAYTPIVVSRLAEIYLIKAEAQGAGSAAAATLAPYFAARYQTTPTAAYLTGLNATGLQSLLLNERRREFYAEGYWWYDIKRTNRTDLLPALNSRNYLLYYPIPQTELDLAGYTKNEGY</sequence>
<dbReference type="AlphaFoldDB" id="A0A917J081"/>
<dbReference type="Pfam" id="PF07980">
    <property type="entry name" value="SusD_RagB"/>
    <property type="match status" value="1"/>
</dbReference>
<name>A0A917J081_9BACT</name>
<gene>
    <name evidence="9" type="ORF">GCM10011379_27630</name>
</gene>
<evidence type="ECO:0000313" key="9">
    <source>
        <dbReference type="EMBL" id="GGH69882.1"/>
    </source>
</evidence>
<accession>A0A917J081</accession>
<evidence type="ECO:0000259" key="7">
    <source>
        <dbReference type="Pfam" id="PF07980"/>
    </source>
</evidence>
<organism evidence="9 10">
    <name type="scientific">Filimonas zeae</name>
    <dbReference type="NCBI Taxonomy" id="1737353"/>
    <lineage>
        <taxon>Bacteria</taxon>
        <taxon>Pseudomonadati</taxon>
        <taxon>Bacteroidota</taxon>
        <taxon>Chitinophagia</taxon>
        <taxon>Chitinophagales</taxon>
        <taxon>Chitinophagaceae</taxon>
        <taxon>Filimonas</taxon>
    </lineage>
</organism>
<evidence type="ECO:0000313" key="10">
    <source>
        <dbReference type="Proteomes" id="UP000627292"/>
    </source>
</evidence>
<feature type="signal peptide" evidence="6">
    <location>
        <begin position="1"/>
        <end position="21"/>
    </location>
</feature>
<keyword evidence="10" id="KW-1185">Reference proteome</keyword>
<dbReference type="SUPFAM" id="SSF48452">
    <property type="entry name" value="TPR-like"/>
    <property type="match status" value="1"/>
</dbReference>
<feature type="domain" description="SusD-like N-terminal" evidence="8">
    <location>
        <begin position="29"/>
        <end position="205"/>
    </location>
</feature>
<dbReference type="Proteomes" id="UP000627292">
    <property type="component" value="Unassembled WGS sequence"/>
</dbReference>
<proteinExistence type="inferred from homology"/>
<dbReference type="Gene3D" id="1.25.40.390">
    <property type="match status" value="1"/>
</dbReference>
<dbReference type="RefSeq" id="WP_188953178.1">
    <property type="nucleotide sequence ID" value="NZ_BMIB01000003.1"/>
</dbReference>
<feature type="domain" description="RagB/SusD" evidence="7">
    <location>
        <begin position="298"/>
        <end position="411"/>
    </location>
</feature>
<evidence type="ECO:0000256" key="5">
    <source>
        <dbReference type="ARBA" id="ARBA00023237"/>
    </source>
</evidence>
<evidence type="ECO:0000256" key="4">
    <source>
        <dbReference type="ARBA" id="ARBA00023136"/>
    </source>
</evidence>
<protein>
    <submittedName>
        <fullName evidence="9">Membrane protein</fullName>
    </submittedName>
</protein>